<evidence type="ECO:0000256" key="4">
    <source>
        <dbReference type="ARBA" id="ARBA00022989"/>
    </source>
</evidence>
<sequence length="291" mass="32138">MKDSLLKVYYPVKDYLLIILGTALYGFGYNAFILSNEIVTGGLSGICGLIFFATKLPVSVSYFGINVLLLGIAFKILGFKFLVKTILGVASLSFWFWFFELVFAGQPLMQLQEVFMSVIIGAMICGSGLGLVFYAGGSTGGTDIIVAIINKYKNISIGMGMVLLDFLIVSSSYFLFANVDKIVLGLIEMGVNSYMLDRVMNANTQSVQFMIFSRKYDEIADAIIHRLQRGCTILEGEGGYSHKPIKVIVLVARNRERTNIFRLIKMIDSQAFISQSTVRGVYGEGFDAIKV</sequence>
<evidence type="ECO:0000256" key="5">
    <source>
        <dbReference type="ARBA" id="ARBA00023136"/>
    </source>
</evidence>
<dbReference type="CDD" id="cd16380">
    <property type="entry name" value="YitT_C"/>
    <property type="match status" value="1"/>
</dbReference>
<dbReference type="AlphaFoldDB" id="W2C2U7"/>
<reference evidence="8 9" key="1">
    <citation type="submission" date="2013-11" db="EMBL/GenBank/DDBJ databases">
        <title>Single cell genomics of uncultured Tannerella BU063 (oral taxon 286).</title>
        <authorList>
            <person name="Beall C.J."/>
            <person name="Campbell A.G."/>
            <person name="Griffen A.L."/>
            <person name="Podar M."/>
            <person name="Leys E.J."/>
        </authorList>
    </citation>
    <scope>NUCLEOTIDE SEQUENCE [LARGE SCALE GENOMIC DNA]</scope>
    <source>
        <strain evidence="8">Cell 2</strain>
    </source>
</reference>
<evidence type="ECO:0000259" key="7">
    <source>
        <dbReference type="Pfam" id="PF10035"/>
    </source>
</evidence>
<dbReference type="InterPro" id="IPR051461">
    <property type="entry name" value="UPF0750_membrane"/>
</dbReference>
<accession>W2C2U7</accession>
<gene>
    <name evidence="8" type="ORF">N425_09775</name>
</gene>
<dbReference type="Gene3D" id="3.30.70.120">
    <property type="match status" value="1"/>
</dbReference>
<proteinExistence type="predicted"/>
<dbReference type="Pfam" id="PF02588">
    <property type="entry name" value="YitT_membrane"/>
    <property type="match status" value="1"/>
</dbReference>
<dbReference type="GO" id="GO:0005886">
    <property type="term" value="C:plasma membrane"/>
    <property type="evidence" value="ECO:0007669"/>
    <property type="project" value="UniProtKB-SubCell"/>
</dbReference>
<dbReference type="Pfam" id="PF10035">
    <property type="entry name" value="DUF2179"/>
    <property type="match status" value="1"/>
</dbReference>
<dbReference type="PATRIC" id="fig|1411148.3.peg.1559"/>
<protein>
    <submittedName>
        <fullName evidence="8">Membrane protein</fullName>
    </submittedName>
</protein>
<feature type="transmembrane region" description="Helical" evidence="6">
    <location>
        <begin position="15"/>
        <end position="34"/>
    </location>
</feature>
<dbReference type="PIRSF" id="PIRSF006483">
    <property type="entry name" value="Membrane_protein_YitT"/>
    <property type="match status" value="1"/>
</dbReference>
<name>W2C2U7_9BACT</name>
<comment type="subcellular location">
    <subcellularLocation>
        <location evidence="1">Cell membrane</location>
        <topology evidence="1">Multi-pass membrane protein</topology>
    </subcellularLocation>
</comment>
<feature type="transmembrane region" description="Helical" evidence="6">
    <location>
        <begin position="155"/>
        <end position="176"/>
    </location>
</feature>
<feature type="domain" description="DUF2179" evidence="7">
    <location>
        <begin position="229"/>
        <end position="283"/>
    </location>
</feature>
<evidence type="ECO:0000313" key="9">
    <source>
        <dbReference type="Proteomes" id="UP000018837"/>
    </source>
</evidence>
<dbReference type="EMBL" id="AYUF01000481">
    <property type="protein sequence ID" value="ETK01490.1"/>
    <property type="molecule type" value="Genomic_DNA"/>
</dbReference>
<organism evidence="8 9">
    <name type="scientific">Tannerella sp. oral taxon BU063 isolate Cell 2</name>
    <dbReference type="NCBI Taxonomy" id="1411148"/>
    <lineage>
        <taxon>Bacteria</taxon>
        <taxon>Pseudomonadati</taxon>
        <taxon>Bacteroidota</taxon>
        <taxon>Bacteroidia</taxon>
        <taxon>Bacteroidales</taxon>
        <taxon>Tannerellaceae</taxon>
        <taxon>Tannerella</taxon>
    </lineage>
</organism>
<dbReference type="InterPro" id="IPR019264">
    <property type="entry name" value="DUF2179"/>
</dbReference>
<evidence type="ECO:0000256" key="3">
    <source>
        <dbReference type="ARBA" id="ARBA00022692"/>
    </source>
</evidence>
<dbReference type="InterPro" id="IPR003740">
    <property type="entry name" value="YitT"/>
</dbReference>
<dbReference type="Proteomes" id="UP000018837">
    <property type="component" value="Unassembled WGS sequence"/>
</dbReference>
<feature type="transmembrane region" description="Helical" evidence="6">
    <location>
        <begin position="46"/>
        <end position="69"/>
    </location>
</feature>
<feature type="transmembrane region" description="Helical" evidence="6">
    <location>
        <begin position="81"/>
        <end position="102"/>
    </location>
</feature>
<keyword evidence="4 6" id="KW-1133">Transmembrane helix</keyword>
<feature type="transmembrane region" description="Helical" evidence="6">
    <location>
        <begin position="114"/>
        <end position="135"/>
    </location>
</feature>
<dbReference type="PANTHER" id="PTHR33545">
    <property type="entry name" value="UPF0750 MEMBRANE PROTEIN YITT-RELATED"/>
    <property type="match status" value="1"/>
</dbReference>
<dbReference type="InterPro" id="IPR015867">
    <property type="entry name" value="N-reg_PII/ATP_PRibTrfase_C"/>
</dbReference>
<evidence type="ECO:0000313" key="8">
    <source>
        <dbReference type="EMBL" id="ETK01490.1"/>
    </source>
</evidence>
<evidence type="ECO:0000256" key="6">
    <source>
        <dbReference type="SAM" id="Phobius"/>
    </source>
</evidence>
<keyword evidence="3 6" id="KW-0812">Transmembrane</keyword>
<keyword evidence="2" id="KW-1003">Cell membrane</keyword>
<evidence type="ECO:0000256" key="1">
    <source>
        <dbReference type="ARBA" id="ARBA00004651"/>
    </source>
</evidence>
<keyword evidence="5 6" id="KW-0472">Membrane</keyword>
<evidence type="ECO:0000256" key="2">
    <source>
        <dbReference type="ARBA" id="ARBA00022475"/>
    </source>
</evidence>
<dbReference type="PANTHER" id="PTHR33545:SF5">
    <property type="entry name" value="UPF0750 MEMBRANE PROTEIN YITT"/>
    <property type="match status" value="1"/>
</dbReference>
<comment type="caution">
    <text evidence="8">The sequence shown here is derived from an EMBL/GenBank/DDBJ whole genome shotgun (WGS) entry which is preliminary data.</text>
</comment>